<reference evidence="1" key="1">
    <citation type="submission" date="2014-11" db="EMBL/GenBank/DDBJ databases">
        <authorList>
            <person name="Amaro Gonzalez C."/>
        </authorList>
    </citation>
    <scope>NUCLEOTIDE SEQUENCE</scope>
</reference>
<dbReference type="AlphaFoldDB" id="A0A0E9Q703"/>
<name>A0A0E9Q703_ANGAN</name>
<organism evidence="1">
    <name type="scientific">Anguilla anguilla</name>
    <name type="common">European freshwater eel</name>
    <name type="synonym">Muraena anguilla</name>
    <dbReference type="NCBI Taxonomy" id="7936"/>
    <lineage>
        <taxon>Eukaryota</taxon>
        <taxon>Metazoa</taxon>
        <taxon>Chordata</taxon>
        <taxon>Craniata</taxon>
        <taxon>Vertebrata</taxon>
        <taxon>Euteleostomi</taxon>
        <taxon>Actinopterygii</taxon>
        <taxon>Neopterygii</taxon>
        <taxon>Teleostei</taxon>
        <taxon>Anguilliformes</taxon>
        <taxon>Anguillidae</taxon>
        <taxon>Anguilla</taxon>
    </lineage>
</organism>
<reference evidence="1" key="2">
    <citation type="journal article" date="2015" name="Fish Shellfish Immunol.">
        <title>Early steps in the European eel (Anguilla anguilla)-Vibrio vulnificus interaction in the gills: Role of the RtxA13 toxin.</title>
        <authorList>
            <person name="Callol A."/>
            <person name="Pajuelo D."/>
            <person name="Ebbesson L."/>
            <person name="Teles M."/>
            <person name="MacKenzie S."/>
            <person name="Amaro C."/>
        </authorList>
    </citation>
    <scope>NUCLEOTIDE SEQUENCE</scope>
</reference>
<proteinExistence type="predicted"/>
<protein>
    <submittedName>
        <fullName evidence="1">Uncharacterized protein</fullName>
    </submittedName>
</protein>
<accession>A0A0E9Q703</accession>
<dbReference type="EMBL" id="GBXM01096704">
    <property type="protein sequence ID" value="JAH11873.1"/>
    <property type="molecule type" value="Transcribed_RNA"/>
</dbReference>
<sequence>MFSELIVSNKPFGVIKTDGCSAKGVASPHLSSS</sequence>
<evidence type="ECO:0000313" key="1">
    <source>
        <dbReference type="EMBL" id="JAH11873.1"/>
    </source>
</evidence>